<dbReference type="FunFam" id="3.10.20.80:FF:000003">
    <property type="entry name" value="Translation initiation factor IF-3"/>
    <property type="match status" value="1"/>
</dbReference>
<reference evidence="13 14" key="1">
    <citation type="submission" date="2024-01" db="EMBL/GenBank/DDBJ databases">
        <title>A telomere-to-telomere, gap-free genome of sweet tea (Lithocarpus litseifolius).</title>
        <authorList>
            <person name="Zhou J."/>
        </authorList>
    </citation>
    <scope>NUCLEOTIDE SEQUENCE [LARGE SCALE GENOMIC DNA]</scope>
    <source>
        <strain evidence="13">Zhou-2022a</strain>
        <tissue evidence="13">Leaf</tissue>
    </source>
</reference>
<dbReference type="PANTHER" id="PTHR10938">
    <property type="entry name" value="TRANSLATION INITIATION FACTOR IF-3"/>
    <property type="match status" value="1"/>
</dbReference>
<dbReference type="GO" id="GO:0032790">
    <property type="term" value="P:ribosome disassembly"/>
    <property type="evidence" value="ECO:0007669"/>
    <property type="project" value="TreeGrafter"/>
</dbReference>
<dbReference type="Proteomes" id="UP001459277">
    <property type="component" value="Unassembled WGS sequence"/>
</dbReference>
<keyword evidence="14" id="KW-1185">Reference proteome</keyword>
<dbReference type="GO" id="GO:0043022">
    <property type="term" value="F:ribosome binding"/>
    <property type="evidence" value="ECO:0007669"/>
    <property type="project" value="TreeGrafter"/>
</dbReference>
<keyword evidence="7" id="KW-0809">Transit peptide</keyword>
<dbReference type="InterPro" id="IPR036788">
    <property type="entry name" value="T_IF-3_C_sf"/>
</dbReference>
<dbReference type="InterPro" id="IPR019813">
    <property type="entry name" value="Translation_initiation_fac3_CS"/>
</dbReference>
<evidence type="ECO:0000256" key="2">
    <source>
        <dbReference type="ARBA" id="ARBA00005439"/>
    </source>
</evidence>
<dbReference type="Gene3D" id="3.30.110.10">
    <property type="entry name" value="Translation initiation factor 3 (IF-3), C-terminal domain"/>
    <property type="match status" value="1"/>
</dbReference>
<keyword evidence="6 9" id="KW-0648">Protein biosynthesis</keyword>
<keyword evidence="4 9" id="KW-0396">Initiation factor</keyword>
<organism evidence="13 14">
    <name type="scientific">Lithocarpus litseifolius</name>
    <dbReference type="NCBI Taxonomy" id="425828"/>
    <lineage>
        <taxon>Eukaryota</taxon>
        <taxon>Viridiplantae</taxon>
        <taxon>Streptophyta</taxon>
        <taxon>Embryophyta</taxon>
        <taxon>Tracheophyta</taxon>
        <taxon>Spermatophyta</taxon>
        <taxon>Magnoliopsida</taxon>
        <taxon>eudicotyledons</taxon>
        <taxon>Gunneridae</taxon>
        <taxon>Pentapetalae</taxon>
        <taxon>rosids</taxon>
        <taxon>fabids</taxon>
        <taxon>Fagales</taxon>
        <taxon>Fagaceae</taxon>
        <taxon>Lithocarpus</taxon>
    </lineage>
</organism>
<keyword evidence="5" id="KW-0934">Plastid</keyword>
<dbReference type="AlphaFoldDB" id="A0AAW2DVB8"/>
<comment type="caution">
    <text evidence="13">The sequence shown here is derived from an EMBL/GenBank/DDBJ whole genome shotgun (WGS) entry which is preliminary data.</text>
</comment>
<evidence type="ECO:0000259" key="11">
    <source>
        <dbReference type="Pfam" id="PF00707"/>
    </source>
</evidence>
<evidence type="ECO:0000256" key="3">
    <source>
        <dbReference type="ARBA" id="ARBA00022528"/>
    </source>
</evidence>
<dbReference type="Pfam" id="PF05198">
    <property type="entry name" value="IF3_N"/>
    <property type="match status" value="1"/>
</dbReference>
<dbReference type="Gene3D" id="3.10.20.80">
    <property type="entry name" value="Translation initiation factor 3 (IF-3), N-terminal domain"/>
    <property type="match status" value="1"/>
</dbReference>
<evidence type="ECO:0000256" key="9">
    <source>
        <dbReference type="RuleBase" id="RU000646"/>
    </source>
</evidence>
<comment type="function">
    <text evidence="8">Chloroplast translation initiation factor that is essential for the coordination of leaf and chloroplast development. IF-3 binds to the 30S ribosomal subunit and shifts the equilibrium between 70S ribosomes and their 50S and 30S subunits in favor of the free subunits, thus enhancing the availability of 30S subunits on which protein synthesis initiation begins.</text>
</comment>
<dbReference type="GO" id="GO:0009507">
    <property type="term" value="C:chloroplast"/>
    <property type="evidence" value="ECO:0007669"/>
    <property type="project" value="UniProtKB-SubCell"/>
</dbReference>
<evidence type="ECO:0000256" key="5">
    <source>
        <dbReference type="ARBA" id="ARBA00022640"/>
    </source>
</evidence>
<dbReference type="HAMAP" id="MF_00080">
    <property type="entry name" value="IF_3"/>
    <property type="match status" value="1"/>
</dbReference>
<dbReference type="Pfam" id="PF00707">
    <property type="entry name" value="IF3_C"/>
    <property type="match status" value="1"/>
</dbReference>
<dbReference type="GO" id="GO:0003743">
    <property type="term" value="F:translation initiation factor activity"/>
    <property type="evidence" value="ECO:0007669"/>
    <property type="project" value="UniProtKB-KW"/>
</dbReference>
<sequence length="278" mass="30982">MAGITSTSSSSSSFGFKPFLTKTTPFSTLESKLFGLRFSNPYSVNPNSVSLSSSVSAITARYGGGSRPSGPGGSRRFQKSDSDDDQALNISSIRSAMVRLIDAKQNMVGVVSTNEAIQMAESAELDLVILSPDADPPVVKIMDYNKYRYEQQKKKREQQKKSAANRMDLKELKMGYNIDQHDYSVRLKAARKFLNDGDKVKIIVNLKGRENEFRNIAIELIRRFQNDVGELATEEVKNFRDRNIFIILVPNKALQQKAQEPPKKKDKSTVNEVSASSV</sequence>
<dbReference type="EMBL" id="JAZDWU010000001">
    <property type="protein sequence ID" value="KAL0013493.1"/>
    <property type="molecule type" value="Genomic_DNA"/>
</dbReference>
<dbReference type="InterPro" id="IPR019815">
    <property type="entry name" value="Translation_initiation_fac_3_C"/>
</dbReference>
<dbReference type="FunFam" id="3.30.110.10:FF:000003">
    <property type="entry name" value="Translation initiation factor IF-3"/>
    <property type="match status" value="1"/>
</dbReference>
<name>A0AAW2DVB8_9ROSI</name>
<keyword evidence="3" id="KW-0150">Chloroplast</keyword>
<comment type="subcellular location">
    <subcellularLocation>
        <location evidence="1 9">Plastid</location>
        <location evidence="1 9">Chloroplast</location>
    </subcellularLocation>
</comment>
<dbReference type="SUPFAM" id="SSF55200">
    <property type="entry name" value="Translation initiation factor IF3, C-terminal domain"/>
    <property type="match status" value="1"/>
</dbReference>
<accession>A0AAW2DVB8</accession>
<comment type="similarity">
    <text evidence="2 9">Belongs to the IF-3 family.</text>
</comment>
<dbReference type="PROSITE" id="PS00938">
    <property type="entry name" value="IF3"/>
    <property type="match status" value="1"/>
</dbReference>
<feature type="domain" description="Translation initiation factor 3 N-terminal" evidence="12">
    <location>
        <begin position="92"/>
        <end position="158"/>
    </location>
</feature>
<proteinExistence type="inferred from homology"/>
<evidence type="ECO:0000313" key="14">
    <source>
        <dbReference type="Proteomes" id="UP001459277"/>
    </source>
</evidence>
<dbReference type="NCBIfam" id="TIGR00168">
    <property type="entry name" value="infC"/>
    <property type="match status" value="1"/>
</dbReference>
<comment type="subunit">
    <text evidence="9">Monomer.</text>
</comment>
<feature type="compositionally biased region" description="Gly residues" evidence="10">
    <location>
        <begin position="62"/>
        <end position="73"/>
    </location>
</feature>
<protein>
    <recommendedName>
        <fullName evidence="9">Translation initiation factor IF-3</fullName>
    </recommendedName>
</protein>
<feature type="compositionally biased region" description="Basic and acidic residues" evidence="10">
    <location>
        <begin position="260"/>
        <end position="269"/>
    </location>
</feature>
<feature type="domain" description="Translation initiation factor 3 C-terminal" evidence="11">
    <location>
        <begin position="168"/>
        <end position="251"/>
    </location>
</feature>
<evidence type="ECO:0000259" key="12">
    <source>
        <dbReference type="Pfam" id="PF05198"/>
    </source>
</evidence>
<dbReference type="InterPro" id="IPR001288">
    <property type="entry name" value="Translation_initiation_fac_3"/>
</dbReference>
<dbReference type="InterPro" id="IPR036787">
    <property type="entry name" value="T_IF-3_N_sf"/>
</dbReference>
<evidence type="ECO:0000256" key="6">
    <source>
        <dbReference type="ARBA" id="ARBA00022917"/>
    </source>
</evidence>
<dbReference type="PANTHER" id="PTHR10938:SF0">
    <property type="entry name" value="TRANSLATION INITIATION FACTOR IF-3, MITOCHONDRIAL"/>
    <property type="match status" value="1"/>
</dbReference>
<gene>
    <name evidence="13" type="ORF">SO802_000562</name>
</gene>
<evidence type="ECO:0000256" key="7">
    <source>
        <dbReference type="ARBA" id="ARBA00022946"/>
    </source>
</evidence>
<evidence type="ECO:0000256" key="4">
    <source>
        <dbReference type="ARBA" id="ARBA00022540"/>
    </source>
</evidence>
<evidence type="ECO:0000256" key="1">
    <source>
        <dbReference type="ARBA" id="ARBA00004229"/>
    </source>
</evidence>
<dbReference type="GO" id="GO:0003729">
    <property type="term" value="F:mRNA binding"/>
    <property type="evidence" value="ECO:0007669"/>
    <property type="project" value="UniProtKB-ARBA"/>
</dbReference>
<dbReference type="InterPro" id="IPR019814">
    <property type="entry name" value="Translation_initiation_fac_3_N"/>
</dbReference>
<feature type="region of interest" description="Disordered" evidence="10">
    <location>
        <begin position="255"/>
        <end position="278"/>
    </location>
</feature>
<evidence type="ECO:0000256" key="10">
    <source>
        <dbReference type="SAM" id="MobiDB-lite"/>
    </source>
</evidence>
<dbReference type="SUPFAM" id="SSF54364">
    <property type="entry name" value="Translation initiation factor IF3, N-terminal domain"/>
    <property type="match status" value="1"/>
</dbReference>
<feature type="region of interest" description="Disordered" evidence="10">
    <location>
        <begin position="62"/>
        <end position="85"/>
    </location>
</feature>
<evidence type="ECO:0000256" key="8">
    <source>
        <dbReference type="ARBA" id="ARBA00057772"/>
    </source>
</evidence>
<evidence type="ECO:0000313" key="13">
    <source>
        <dbReference type="EMBL" id="KAL0013493.1"/>
    </source>
</evidence>